<reference evidence="2 3" key="1">
    <citation type="journal article" date="2020" name="Phytopathology">
        <title>Genome Sequence Resources of Colletotrichum truncatum, C. plurivorum, C. musicola, and C. sojae: Four Species Pathogenic to Soybean (Glycine max).</title>
        <authorList>
            <person name="Rogerio F."/>
            <person name="Boufleur T.R."/>
            <person name="Ciampi-Guillardi M."/>
            <person name="Sukno S.A."/>
            <person name="Thon M.R."/>
            <person name="Massola Junior N.S."/>
            <person name="Baroncelli R."/>
        </authorList>
    </citation>
    <scope>NUCLEOTIDE SEQUENCE [LARGE SCALE GENOMIC DNA]</scope>
    <source>
        <strain evidence="2 3">LFN0009</strain>
    </source>
</reference>
<keyword evidence="3" id="KW-1185">Reference proteome</keyword>
<feature type="region of interest" description="Disordered" evidence="1">
    <location>
        <begin position="196"/>
        <end position="240"/>
    </location>
</feature>
<organism evidence="2 3">
    <name type="scientific">Colletotrichum sojae</name>
    <dbReference type="NCBI Taxonomy" id="2175907"/>
    <lineage>
        <taxon>Eukaryota</taxon>
        <taxon>Fungi</taxon>
        <taxon>Dikarya</taxon>
        <taxon>Ascomycota</taxon>
        <taxon>Pezizomycotina</taxon>
        <taxon>Sordariomycetes</taxon>
        <taxon>Hypocreomycetidae</taxon>
        <taxon>Glomerellales</taxon>
        <taxon>Glomerellaceae</taxon>
        <taxon>Colletotrichum</taxon>
        <taxon>Colletotrichum orchidearum species complex</taxon>
    </lineage>
</organism>
<dbReference type="EMBL" id="WIGN01000166">
    <property type="protein sequence ID" value="KAF6806101.1"/>
    <property type="molecule type" value="Genomic_DNA"/>
</dbReference>
<evidence type="ECO:0000313" key="2">
    <source>
        <dbReference type="EMBL" id="KAF6806101.1"/>
    </source>
</evidence>
<gene>
    <name evidence="2" type="ORF">CSOJ01_09029</name>
</gene>
<accession>A0A8H6MS21</accession>
<sequence>MDKGVSGPFALEGPYESHSALSMVLHMQPPDGKSQVLRLSNLAALLCHCGCAPGGVLNYQGFSLAPPVLRDLVAAIDAHPYMARKKLGLEYDIHTGNARFKMPDSYIHTLFDGNMKDVVYEAKRRAMSTAHSLISGSSSASSSTASITFKRILARADYGTGEVKQGMQWTALDTPDGELLMKQEWFLRPLIASHLTSPSPDGDDGNDSSYNSADRSSHGTGNESSPDDGGQNRGSDMKGDDHALLNLAPIRIPFRDIIQQIQKVVTYAKIYR</sequence>
<proteinExistence type="predicted"/>
<name>A0A8H6MS21_9PEZI</name>
<protein>
    <submittedName>
        <fullName evidence="2">Uncharacterized protein</fullName>
    </submittedName>
</protein>
<evidence type="ECO:0000256" key="1">
    <source>
        <dbReference type="SAM" id="MobiDB-lite"/>
    </source>
</evidence>
<dbReference type="Proteomes" id="UP000652219">
    <property type="component" value="Unassembled WGS sequence"/>
</dbReference>
<dbReference type="AlphaFoldDB" id="A0A8H6MS21"/>
<evidence type="ECO:0000313" key="3">
    <source>
        <dbReference type="Proteomes" id="UP000652219"/>
    </source>
</evidence>
<comment type="caution">
    <text evidence="2">The sequence shown here is derived from an EMBL/GenBank/DDBJ whole genome shotgun (WGS) entry which is preliminary data.</text>
</comment>